<protein>
    <submittedName>
        <fullName evidence="3">Transposase-like protein</fullName>
    </submittedName>
</protein>
<evidence type="ECO:0000256" key="2">
    <source>
        <dbReference type="SAM" id="MobiDB-lite"/>
    </source>
</evidence>
<feature type="region of interest" description="Disordered" evidence="2">
    <location>
        <begin position="443"/>
        <end position="469"/>
    </location>
</feature>
<sequence length="621" mass="67276">MAGARKSNPAGSTNSLRGDVLRVLGAVKVATAEQIQQLTAPHLTYRHTDKTTRSERKQARCAAHLGALSDLRKHGLVENGGKTSGGDTLRNLTPAGLRAASYELGRPLGDMGGPARGAGRSGASHPMAVNEAVRALLRPKPDLALLAGEPPQALAAARAAAEGPAGLGTLASYATEVALPATGTWSTPGKGGAQADIVLTAPEDEVPLLFVEVDNCYETGQVLAAKIEKYMRFFQRQVKDSDGTERPMWRTRWWVPDETTVDSPHPPVLLVFNRLGPRNPETTVRQLAELTRRHWQGTADEDGTHWYNGKIPLMFTTMKFLQEHGPTGPVFRRFGRRQDQTLLDAIGNARLELRVAQQRAAYRARRREHEEHLRRLAEQRRAAAEREEQLLKAEREARRPVCATCGSRFTDERWEAVEPAGWGAAKDSHPQLCDGCKQTATAAAASPAARTPEHQEPEGGGAGRHDFRRNTRRPVCTECGADFTDERWRAVERVGWDASPGLRPTLCGDCDRRYETDGKQAWPGEPGSEEPGPGRAHAEGRSPDCGPRLVPSADLTGQAHCAVGSRQALRPVRHHAPSAAGRLVAAAGQSARPEARMSTANNGVFALSAERFSRAGAAAEM</sequence>
<feature type="compositionally biased region" description="Low complexity" evidence="2">
    <location>
        <begin position="523"/>
        <end position="534"/>
    </location>
</feature>
<gene>
    <name evidence="3" type="ORF">FHS40_008274</name>
</gene>
<accession>A0A7W8B3R2</accession>
<keyword evidence="4" id="KW-1185">Reference proteome</keyword>
<feature type="compositionally biased region" description="Basic and acidic residues" evidence="2">
    <location>
        <begin position="451"/>
        <end position="469"/>
    </location>
</feature>
<dbReference type="InterPro" id="IPR025855">
    <property type="entry name" value="Replic_Relax"/>
</dbReference>
<dbReference type="Proteomes" id="UP000549009">
    <property type="component" value="Unassembled WGS sequence"/>
</dbReference>
<dbReference type="RefSeq" id="WP_229879639.1">
    <property type="nucleotide sequence ID" value="NZ_BMSQ01000027.1"/>
</dbReference>
<feature type="coiled-coil region" evidence="1">
    <location>
        <begin position="359"/>
        <end position="396"/>
    </location>
</feature>
<feature type="region of interest" description="Disordered" evidence="2">
    <location>
        <begin position="517"/>
        <end position="553"/>
    </location>
</feature>
<name>A0A7W8B3R2_STRST</name>
<comment type="caution">
    <text evidence="3">The sequence shown here is derived from an EMBL/GenBank/DDBJ whole genome shotgun (WGS) entry which is preliminary data.</text>
</comment>
<reference evidence="3 4" key="1">
    <citation type="submission" date="2020-08" db="EMBL/GenBank/DDBJ databases">
        <title>Genomic Encyclopedia of Type Strains, Phase III (KMG-III): the genomes of soil and plant-associated and newly described type strains.</title>
        <authorList>
            <person name="Whitman W."/>
        </authorList>
    </citation>
    <scope>NUCLEOTIDE SEQUENCE [LARGE SCALE GENOMIC DNA]</scope>
    <source>
        <strain evidence="3 4">CECT 3146</strain>
    </source>
</reference>
<evidence type="ECO:0000256" key="1">
    <source>
        <dbReference type="SAM" id="Coils"/>
    </source>
</evidence>
<proteinExistence type="predicted"/>
<dbReference type="Pfam" id="PF13814">
    <property type="entry name" value="Replic_Relax"/>
    <property type="match status" value="1"/>
</dbReference>
<evidence type="ECO:0000313" key="3">
    <source>
        <dbReference type="EMBL" id="MBB5109146.1"/>
    </source>
</evidence>
<dbReference type="AlphaFoldDB" id="A0A7W8B3R2"/>
<keyword evidence="1" id="KW-0175">Coiled coil</keyword>
<evidence type="ECO:0000313" key="4">
    <source>
        <dbReference type="Proteomes" id="UP000549009"/>
    </source>
</evidence>
<organism evidence="3 4">
    <name type="scientific">Streptomyces spectabilis</name>
    <dbReference type="NCBI Taxonomy" id="68270"/>
    <lineage>
        <taxon>Bacteria</taxon>
        <taxon>Bacillati</taxon>
        <taxon>Actinomycetota</taxon>
        <taxon>Actinomycetes</taxon>
        <taxon>Kitasatosporales</taxon>
        <taxon>Streptomycetaceae</taxon>
        <taxon>Streptomyces</taxon>
    </lineage>
</organism>
<dbReference type="EMBL" id="JACHJD010000024">
    <property type="protein sequence ID" value="MBB5109146.1"/>
    <property type="molecule type" value="Genomic_DNA"/>
</dbReference>